<evidence type="ECO:0000256" key="6">
    <source>
        <dbReference type="ARBA" id="ARBA00022840"/>
    </source>
</evidence>
<dbReference type="Pfam" id="PF00271">
    <property type="entry name" value="Helicase_C"/>
    <property type="match status" value="1"/>
</dbReference>
<keyword evidence="4 10" id="KW-0378">Hydrolase</keyword>
<dbReference type="InterPro" id="IPR050079">
    <property type="entry name" value="DEAD_box_RNA_helicase"/>
</dbReference>
<gene>
    <name evidence="15" type="ORF">K470DRAFT_257797</name>
</gene>
<dbReference type="Gene3D" id="3.40.50.300">
    <property type="entry name" value="P-loop containing nucleotide triphosphate hydrolases"/>
    <property type="match status" value="2"/>
</dbReference>
<evidence type="ECO:0000259" key="12">
    <source>
        <dbReference type="PROSITE" id="PS51192"/>
    </source>
</evidence>
<dbReference type="GO" id="GO:0042254">
    <property type="term" value="P:ribosome biogenesis"/>
    <property type="evidence" value="ECO:0007669"/>
    <property type="project" value="UniProtKB-KW"/>
</dbReference>
<evidence type="ECO:0000259" key="14">
    <source>
        <dbReference type="PROSITE" id="PS51195"/>
    </source>
</evidence>
<keyword evidence="8" id="KW-0539">Nucleus</keyword>
<dbReference type="InterPro" id="IPR014014">
    <property type="entry name" value="RNA_helicase_DEAD_Q_motif"/>
</dbReference>
<dbReference type="PANTHER" id="PTHR47959:SF24">
    <property type="entry name" value="ATP-DEPENDENT RNA HELICASE"/>
    <property type="match status" value="1"/>
</dbReference>
<evidence type="ECO:0000256" key="4">
    <source>
        <dbReference type="ARBA" id="ARBA00022801"/>
    </source>
</evidence>
<dbReference type="OrthoDB" id="4310724at2759"/>
<dbReference type="EMBL" id="MU005980">
    <property type="protein sequence ID" value="KAF2860563.1"/>
    <property type="molecule type" value="Genomic_DNA"/>
</dbReference>
<dbReference type="Pfam" id="PF00270">
    <property type="entry name" value="DEAD"/>
    <property type="match status" value="1"/>
</dbReference>
<dbReference type="GO" id="GO:0003724">
    <property type="term" value="F:RNA helicase activity"/>
    <property type="evidence" value="ECO:0007669"/>
    <property type="project" value="InterPro"/>
</dbReference>
<dbReference type="GO" id="GO:0010467">
    <property type="term" value="P:gene expression"/>
    <property type="evidence" value="ECO:0007669"/>
    <property type="project" value="UniProtKB-ARBA"/>
</dbReference>
<dbReference type="InterPro" id="IPR014001">
    <property type="entry name" value="Helicase_ATP-bd"/>
</dbReference>
<keyword evidence="2" id="KW-0690">Ribosome biogenesis</keyword>
<comment type="subcellular location">
    <subcellularLocation>
        <location evidence="1">Nucleus</location>
    </subcellularLocation>
</comment>
<accession>A0A6A7BZK7</accession>
<reference evidence="15" key="1">
    <citation type="journal article" date="2020" name="Stud. Mycol.">
        <title>101 Dothideomycetes genomes: a test case for predicting lifestyles and emergence of pathogens.</title>
        <authorList>
            <person name="Haridas S."/>
            <person name="Albert R."/>
            <person name="Binder M."/>
            <person name="Bloem J."/>
            <person name="Labutti K."/>
            <person name="Salamov A."/>
            <person name="Andreopoulos B."/>
            <person name="Baker S."/>
            <person name="Barry K."/>
            <person name="Bills G."/>
            <person name="Bluhm B."/>
            <person name="Cannon C."/>
            <person name="Castanera R."/>
            <person name="Culley D."/>
            <person name="Daum C."/>
            <person name="Ezra D."/>
            <person name="Gonzalez J."/>
            <person name="Henrissat B."/>
            <person name="Kuo A."/>
            <person name="Liang C."/>
            <person name="Lipzen A."/>
            <person name="Lutzoni F."/>
            <person name="Magnuson J."/>
            <person name="Mondo S."/>
            <person name="Nolan M."/>
            <person name="Ohm R."/>
            <person name="Pangilinan J."/>
            <person name="Park H.-J."/>
            <person name="Ramirez L."/>
            <person name="Alfaro M."/>
            <person name="Sun H."/>
            <person name="Tritt A."/>
            <person name="Yoshinaga Y."/>
            <person name="Zwiers L.-H."/>
            <person name="Turgeon B."/>
            <person name="Goodwin S."/>
            <person name="Spatafora J."/>
            <person name="Crous P."/>
            <person name="Grigoriev I."/>
        </authorList>
    </citation>
    <scope>NUCLEOTIDE SEQUENCE</scope>
    <source>
        <strain evidence="15">CBS 480.64</strain>
    </source>
</reference>
<evidence type="ECO:0000256" key="2">
    <source>
        <dbReference type="ARBA" id="ARBA00022517"/>
    </source>
</evidence>
<keyword evidence="5 10" id="KW-0347">Helicase</keyword>
<dbReference type="GO" id="GO:0005634">
    <property type="term" value="C:nucleus"/>
    <property type="evidence" value="ECO:0007669"/>
    <property type="project" value="UniProtKB-SubCell"/>
</dbReference>
<feature type="domain" description="Helicase ATP-binding" evidence="12">
    <location>
        <begin position="135"/>
        <end position="315"/>
    </location>
</feature>
<keyword evidence="6 10" id="KW-0067">ATP-binding</keyword>
<dbReference type="PROSITE" id="PS51195">
    <property type="entry name" value="Q_MOTIF"/>
    <property type="match status" value="1"/>
</dbReference>
<evidence type="ECO:0000256" key="5">
    <source>
        <dbReference type="ARBA" id="ARBA00022806"/>
    </source>
</evidence>
<dbReference type="InterPro" id="IPR000629">
    <property type="entry name" value="RNA-helicase_DEAD-box_CS"/>
</dbReference>
<dbReference type="GO" id="GO:0005829">
    <property type="term" value="C:cytosol"/>
    <property type="evidence" value="ECO:0007669"/>
    <property type="project" value="TreeGrafter"/>
</dbReference>
<evidence type="ECO:0000256" key="10">
    <source>
        <dbReference type="RuleBase" id="RU000492"/>
    </source>
</evidence>
<dbReference type="CDD" id="cd18787">
    <property type="entry name" value="SF2_C_DEAD"/>
    <property type="match status" value="1"/>
</dbReference>
<feature type="region of interest" description="Disordered" evidence="11">
    <location>
        <begin position="554"/>
        <end position="583"/>
    </location>
</feature>
<dbReference type="InterPro" id="IPR011545">
    <property type="entry name" value="DEAD/DEAH_box_helicase_dom"/>
</dbReference>
<dbReference type="InterPro" id="IPR001650">
    <property type="entry name" value="Helicase_C-like"/>
</dbReference>
<feature type="short sequence motif" description="Q motif" evidence="9">
    <location>
        <begin position="104"/>
        <end position="132"/>
    </location>
</feature>
<dbReference type="SMART" id="SM00490">
    <property type="entry name" value="HELICc"/>
    <property type="match status" value="1"/>
</dbReference>
<proteinExistence type="inferred from homology"/>
<dbReference type="SMART" id="SM00487">
    <property type="entry name" value="DEXDc"/>
    <property type="match status" value="1"/>
</dbReference>
<dbReference type="PANTHER" id="PTHR47959">
    <property type="entry name" value="ATP-DEPENDENT RNA HELICASE RHLE-RELATED"/>
    <property type="match status" value="1"/>
</dbReference>
<keyword evidence="16" id="KW-1185">Reference proteome</keyword>
<dbReference type="AlphaFoldDB" id="A0A6A7BZK7"/>
<sequence length="628" mass="70131">MANKRKVSKVEHSNKRQKTATSLGWKECSIPQRLDDYEGFLGLEEVEDVEVVRDSNGRVTFLAADEESEWNGFSDEESEAIPEEQNLTGFGVLEEEKDAETDVSAWKSLQLSPDSLAAVARLQFPKPTPIQKAAIPEILAGHDVVGKASTGSGKTLAYGIPILERFLENGKKQSLALILSPTRELAQQISKHLKALCASMPNGPGIATLTGGMSIQKQERLLRTAHIVIGTPGRLWEVMCAKEETMQSLQRSEFLVLDEADRLLSEGQYREVEEILNALKWDGNETERQTLVFSATFDKGLQKKLSSKSSRENKRSMEYLLTKLNFREEKPKFIDVDPVEAVATGLKEGLVRCAALERDVYLYTMALIHHTERIMVFVNSIDAVKRLVPFLQNLTLPALPLHSNMAQKARLRSVERLSLAAKESKPCILVTTDVAARGLDIPNVDLIIHYHLPRTADMYVHRSGRTARAGQEGKSLILCGPEDMGDVHRLASKIHNGQKIRELGLDRRIVSQLKQRTAIAKRLADVGRAKEKVSKEEEFFRAAAEELGRDLDSLDELSDKGRQGRGRDRRKREQEDAKLSKKETTALRAELKHILSQRVNAGVNVKYPSSSAILNESGPFMGSVQLDW</sequence>
<dbReference type="PROSITE" id="PS51194">
    <property type="entry name" value="HELICASE_CTER"/>
    <property type="match status" value="1"/>
</dbReference>
<dbReference type="GO" id="GO:0003723">
    <property type="term" value="F:RNA binding"/>
    <property type="evidence" value="ECO:0007669"/>
    <property type="project" value="UniProtKB-KW"/>
</dbReference>
<evidence type="ECO:0000256" key="11">
    <source>
        <dbReference type="SAM" id="MobiDB-lite"/>
    </source>
</evidence>
<evidence type="ECO:0000313" key="16">
    <source>
        <dbReference type="Proteomes" id="UP000799421"/>
    </source>
</evidence>
<feature type="domain" description="Helicase C-terminal" evidence="13">
    <location>
        <begin position="359"/>
        <end position="517"/>
    </location>
</feature>
<evidence type="ECO:0000256" key="1">
    <source>
        <dbReference type="ARBA" id="ARBA00004123"/>
    </source>
</evidence>
<dbReference type="PROSITE" id="PS51192">
    <property type="entry name" value="HELICASE_ATP_BIND_1"/>
    <property type="match status" value="1"/>
</dbReference>
<dbReference type="InterPro" id="IPR027417">
    <property type="entry name" value="P-loop_NTPase"/>
</dbReference>
<dbReference type="Proteomes" id="UP000799421">
    <property type="component" value="Unassembled WGS sequence"/>
</dbReference>
<evidence type="ECO:0000259" key="13">
    <source>
        <dbReference type="PROSITE" id="PS51194"/>
    </source>
</evidence>
<protein>
    <submittedName>
        <fullName evidence="15">DEAD-domain-containing protein</fullName>
    </submittedName>
</protein>
<dbReference type="GO" id="GO:0005524">
    <property type="term" value="F:ATP binding"/>
    <property type="evidence" value="ECO:0007669"/>
    <property type="project" value="UniProtKB-KW"/>
</dbReference>
<comment type="similarity">
    <text evidence="10">Belongs to the DEAD box helicase family.</text>
</comment>
<evidence type="ECO:0000256" key="3">
    <source>
        <dbReference type="ARBA" id="ARBA00022741"/>
    </source>
</evidence>
<dbReference type="PROSITE" id="PS00039">
    <property type="entry name" value="DEAD_ATP_HELICASE"/>
    <property type="match status" value="1"/>
</dbReference>
<dbReference type="SUPFAM" id="SSF52540">
    <property type="entry name" value="P-loop containing nucleoside triphosphate hydrolases"/>
    <property type="match status" value="1"/>
</dbReference>
<dbReference type="GO" id="GO:0016787">
    <property type="term" value="F:hydrolase activity"/>
    <property type="evidence" value="ECO:0007669"/>
    <property type="project" value="UniProtKB-KW"/>
</dbReference>
<feature type="domain" description="DEAD-box RNA helicase Q" evidence="14">
    <location>
        <begin position="104"/>
        <end position="132"/>
    </location>
</feature>
<evidence type="ECO:0000256" key="7">
    <source>
        <dbReference type="ARBA" id="ARBA00022884"/>
    </source>
</evidence>
<evidence type="ECO:0000256" key="9">
    <source>
        <dbReference type="PROSITE-ProRule" id="PRU00552"/>
    </source>
</evidence>
<organism evidence="15 16">
    <name type="scientific">Piedraia hortae CBS 480.64</name>
    <dbReference type="NCBI Taxonomy" id="1314780"/>
    <lineage>
        <taxon>Eukaryota</taxon>
        <taxon>Fungi</taxon>
        <taxon>Dikarya</taxon>
        <taxon>Ascomycota</taxon>
        <taxon>Pezizomycotina</taxon>
        <taxon>Dothideomycetes</taxon>
        <taxon>Dothideomycetidae</taxon>
        <taxon>Capnodiales</taxon>
        <taxon>Piedraiaceae</taxon>
        <taxon>Piedraia</taxon>
    </lineage>
</organism>
<evidence type="ECO:0000256" key="8">
    <source>
        <dbReference type="ARBA" id="ARBA00023242"/>
    </source>
</evidence>
<keyword evidence="7" id="KW-0694">RNA-binding</keyword>
<name>A0A6A7BZK7_9PEZI</name>
<keyword evidence="3 10" id="KW-0547">Nucleotide-binding</keyword>
<feature type="region of interest" description="Disordered" evidence="11">
    <location>
        <begin position="1"/>
        <end position="22"/>
    </location>
</feature>
<evidence type="ECO:0000313" key="15">
    <source>
        <dbReference type="EMBL" id="KAF2860563.1"/>
    </source>
</evidence>